<dbReference type="InterPro" id="IPR025510">
    <property type="entry name" value="DUF4397"/>
</dbReference>
<proteinExistence type="predicted"/>
<comment type="caution">
    <text evidence="4">The sequence shown here is derived from an EMBL/GenBank/DDBJ whole genome shotgun (WGS) entry which is preliminary data.</text>
</comment>
<keyword evidence="1" id="KW-0472">Membrane</keyword>
<name>A0ABV6LHY6_9BACI</name>
<keyword evidence="2" id="KW-0732">Signal</keyword>
<evidence type="ECO:0000313" key="5">
    <source>
        <dbReference type="Proteomes" id="UP001589836"/>
    </source>
</evidence>
<dbReference type="EMBL" id="JBHLTP010000001">
    <property type="protein sequence ID" value="MFC0522000.1"/>
    <property type="molecule type" value="Genomic_DNA"/>
</dbReference>
<evidence type="ECO:0000259" key="3">
    <source>
        <dbReference type="Pfam" id="PF14344"/>
    </source>
</evidence>
<evidence type="ECO:0000256" key="1">
    <source>
        <dbReference type="SAM" id="Phobius"/>
    </source>
</evidence>
<dbReference type="Proteomes" id="UP001589836">
    <property type="component" value="Unassembled WGS sequence"/>
</dbReference>
<evidence type="ECO:0000256" key="2">
    <source>
        <dbReference type="SAM" id="SignalP"/>
    </source>
</evidence>
<organism evidence="4 5">
    <name type="scientific">Pontibacillus salicampi</name>
    <dbReference type="NCBI Taxonomy" id="1449801"/>
    <lineage>
        <taxon>Bacteria</taxon>
        <taxon>Bacillati</taxon>
        <taxon>Bacillota</taxon>
        <taxon>Bacilli</taxon>
        <taxon>Bacillales</taxon>
        <taxon>Bacillaceae</taxon>
        <taxon>Pontibacillus</taxon>
    </lineage>
</organism>
<evidence type="ECO:0000313" key="4">
    <source>
        <dbReference type="EMBL" id="MFC0522000.1"/>
    </source>
</evidence>
<reference evidence="4 5" key="1">
    <citation type="submission" date="2024-09" db="EMBL/GenBank/DDBJ databases">
        <authorList>
            <person name="Sun Q."/>
            <person name="Mori K."/>
        </authorList>
    </citation>
    <scope>NUCLEOTIDE SEQUENCE [LARGE SCALE GENOMIC DNA]</scope>
    <source>
        <strain evidence="4 5">NCAIM B.02529</strain>
    </source>
</reference>
<feature type="domain" description="DUF4397" evidence="3">
    <location>
        <begin position="32"/>
        <end position="147"/>
    </location>
</feature>
<accession>A0ABV6LHY6</accession>
<keyword evidence="5" id="KW-1185">Reference proteome</keyword>
<gene>
    <name evidence="4" type="ORF">ACFFGV_00155</name>
</gene>
<dbReference type="RefSeq" id="WP_377344479.1">
    <property type="nucleotide sequence ID" value="NZ_JBHLTP010000001.1"/>
</dbReference>
<feature type="chain" id="PRO_5046751638" evidence="2">
    <location>
        <begin position="25"/>
        <end position="267"/>
    </location>
</feature>
<protein>
    <submittedName>
        <fullName evidence="4">DUF4397 domain-containing protein</fullName>
    </submittedName>
</protein>
<keyword evidence="1" id="KW-1133">Transmembrane helix</keyword>
<sequence length="267" mass="28370">MRKFFSMVLTVILALGATAGTVSADHHAEDKAMVRVLHASPDAPAVDVYVDGNAVVEGAEFKASTDYLKLGSGEHNVEIYAAGTKGEQDPVISQSLTVEAGMAYTVAAINKLDNLELKVVQDSMSVTEGMTKVRVGHLSPDAPTVNVGLMDGKDLFSGASFPMVTDYKELEPSTYDLEIRTEDGTQVLDLSGTTLEKNTVYSVFAVNTADNLEVLVLKDYTLMPDSMPQTGMGGTAQDSSSVLPIAASVALLGAGAMILYRRRAQEQ</sequence>
<keyword evidence="1" id="KW-0812">Transmembrane</keyword>
<dbReference type="Pfam" id="PF14344">
    <property type="entry name" value="DUF4397"/>
    <property type="match status" value="1"/>
</dbReference>
<feature type="signal peptide" evidence="2">
    <location>
        <begin position="1"/>
        <end position="24"/>
    </location>
</feature>
<feature type="transmembrane region" description="Helical" evidence="1">
    <location>
        <begin position="242"/>
        <end position="260"/>
    </location>
</feature>